<dbReference type="PROSITE" id="PS50914">
    <property type="entry name" value="BON"/>
    <property type="match status" value="1"/>
</dbReference>
<comment type="caution">
    <text evidence="6">The sequence shown here is derived from an EMBL/GenBank/DDBJ whole genome shotgun (WGS) entry which is preliminary data.</text>
</comment>
<sequence>MDGTPTVVSDVMTREVLALRTGAAFKDIVRAMREWRIGALPVLDDAGRVVGVVAAADLPAREECREDDLGHLGRVREGVDPRKATGTTAGELMTTPAATVTPAAGLGQAARLMARAGVEHLPVVAPDGTPRGIVSRSDLLKVFLRADADIAEQVRGEVVGRLFGTRSAAIGVEVHDGVVTLAGRVRETALVPLAVRLARSVPGVVDVRCVLTGPPGHPDLDLDAGPPAVERTGTR</sequence>
<feature type="domain" description="CBS" evidence="5">
    <location>
        <begin position="93"/>
        <end position="150"/>
    </location>
</feature>
<keyword evidence="7" id="KW-1185">Reference proteome</keyword>
<dbReference type="RefSeq" id="WP_258781750.1">
    <property type="nucleotide sequence ID" value="NZ_JANUGP010000025.1"/>
</dbReference>
<accession>A0ABT2B8Q6</accession>
<feature type="domain" description="BON" evidence="4">
    <location>
        <begin position="146"/>
        <end position="215"/>
    </location>
</feature>
<dbReference type="SMART" id="SM00116">
    <property type="entry name" value="CBS"/>
    <property type="match status" value="2"/>
</dbReference>
<dbReference type="Gene3D" id="3.10.580.10">
    <property type="entry name" value="CBS-domain"/>
    <property type="match status" value="1"/>
</dbReference>
<dbReference type="Pfam" id="PF04972">
    <property type="entry name" value="BON"/>
    <property type="match status" value="1"/>
</dbReference>
<name>A0ABT2B8Q6_9ACTN</name>
<dbReference type="PANTHER" id="PTHR43080:SF29">
    <property type="entry name" value="OS02G0818000 PROTEIN"/>
    <property type="match status" value="1"/>
</dbReference>
<evidence type="ECO:0000256" key="3">
    <source>
        <dbReference type="SAM" id="MobiDB-lite"/>
    </source>
</evidence>
<dbReference type="Proteomes" id="UP001205612">
    <property type="component" value="Unassembled WGS sequence"/>
</dbReference>
<evidence type="ECO:0000259" key="5">
    <source>
        <dbReference type="PROSITE" id="PS51371"/>
    </source>
</evidence>
<proteinExistence type="predicted"/>
<dbReference type="Gene3D" id="3.30.1340.30">
    <property type="match status" value="1"/>
</dbReference>
<gene>
    <name evidence="6" type="ORF">NX794_27305</name>
</gene>
<feature type="domain" description="CBS" evidence="5">
    <location>
        <begin position="12"/>
        <end position="69"/>
    </location>
</feature>
<dbReference type="PIRSF" id="PIRSF036990">
    <property type="entry name" value="UCP036990_CBS_BON"/>
    <property type="match status" value="1"/>
</dbReference>
<dbReference type="InterPro" id="IPR000644">
    <property type="entry name" value="CBS_dom"/>
</dbReference>
<reference evidence="6 7" key="1">
    <citation type="submission" date="2022-08" db="EMBL/GenBank/DDBJ databases">
        <authorList>
            <person name="Somphong A."/>
            <person name="Phongsopitanun W."/>
        </authorList>
    </citation>
    <scope>NUCLEOTIDE SEQUENCE [LARGE SCALE GENOMIC DNA]</scope>
    <source>
        <strain evidence="6 7">LP11</strain>
    </source>
</reference>
<evidence type="ECO:0000256" key="1">
    <source>
        <dbReference type="ARBA" id="ARBA00023122"/>
    </source>
</evidence>
<dbReference type="InterPro" id="IPR046342">
    <property type="entry name" value="CBS_dom_sf"/>
</dbReference>
<evidence type="ECO:0000313" key="6">
    <source>
        <dbReference type="EMBL" id="MCS0604894.1"/>
    </source>
</evidence>
<feature type="region of interest" description="Disordered" evidence="3">
    <location>
        <begin position="216"/>
        <end position="235"/>
    </location>
</feature>
<dbReference type="InterPro" id="IPR017080">
    <property type="entry name" value="UCP036990_CBS_BON"/>
</dbReference>
<dbReference type="Pfam" id="PF00571">
    <property type="entry name" value="CBS"/>
    <property type="match status" value="2"/>
</dbReference>
<evidence type="ECO:0000259" key="4">
    <source>
        <dbReference type="PROSITE" id="PS50914"/>
    </source>
</evidence>
<dbReference type="InterPro" id="IPR051257">
    <property type="entry name" value="Diverse_CBS-Domain"/>
</dbReference>
<dbReference type="PROSITE" id="PS51371">
    <property type="entry name" value="CBS"/>
    <property type="match status" value="2"/>
</dbReference>
<keyword evidence="1 2" id="KW-0129">CBS domain</keyword>
<dbReference type="PANTHER" id="PTHR43080">
    <property type="entry name" value="CBS DOMAIN-CONTAINING PROTEIN CBSX3, MITOCHONDRIAL"/>
    <property type="match status" value="1"/>
</dbReference>
<protein>
    <submittedName>
        <fullName evidence="6">CBS domain-containing protein</fullName>
    </submittedName>
</protein>
<dbReference type="SUPFAM" id="SSF54631">
    <property type="entry name" value="CBS-domain pair"/>
    <property type="match status" value="1"/>
</dbReference>
<evidence type="ECO:0000256" key="2">
    <source>
        <dbReference type="PROSITE-ProRule" id="PRU00703"/>
    </source>
</evidence>
<evidence type="ECO:0000313" key="7">
    <source>
        <dbReference type="Proteomes" id="UP001205612"/>
    </source>
</evidence>
<dbReference type="EMBL" id="JANUGP010000025">
    <property type="protein sequence ID" value="MCS0604894.1"/>
    <property type="molecule type" value="Genomic_DNA"/>
</dbReference>
<dbReference type="InterPro" id="IPR007055">
    <property type="entry name" value="BON_dom"/>
</dbReference>
<organism evidence="6 7">
    <name type="scientific">Streptomyces pyxinicus</name>
    <dbReference type="NCBI Taxonomy" id="2970331"/>
    <lineage>
        <taxon>Bacteria</taxon>
        <taxon>Bacillati</taxon>
        <taxon>Actinomycetota</taxon>
        <taxon>Actinomycetes</taxon>
        <taxon>Kitasatosporales</taxon>
        <taxon>Streptomycetaceae</taxon>
        <taxon>Streptomyces</taxon>
    </lineage>
</organism>